<dbReference type="EMBL" id="JBEXAE010000003">
    <property type="protein sequence ID" value="MET6990322.1"/>
    <property type="molecule type" value="Genomic_DNA"/>
</dbReference>
<dbReference type="PROSITE" id="PS51257">
    <property type="entry name" value="PROKAR_LIPOPROTEIN"/>
    <property type="match status" value="1"/>
</dbReference>
<reference evidence="1 2" key="1">
    <citation type="submission" date="2024-07" db="EMBL/GenBank/DDBJ databases">
        <title>The genome sequence of type strain Sediminicola arcticus GDMCC 1.2805.</title>
        <authorList>
            <person name="Liu Y."/>
        </authorList>
    </citation>
    <scope>NUCLEOTIDE SEQUENCE [LARGE SCALE GENOMIC DNA]</scope>
    <source>
        <strain evidence="1 2">GDMCC 1.2805</strain>
    </source>
</reference>
<evidence type="ECO:0000313" key="1">
    <source>
        <dbReference type="EMBL" id="MET6990322.1"/>
    </source>
</evidence>
<protein>
    <submittedName>
        <fullName evidence="1">DUF4249 family protein</fullName>
    </submittedName>
</protein>
<accession>A0ABV2ST69</accession>
<dbReference type="InterPro" id="IPR025345">
    <property type="entry name" value="DUF4249"/>
</dbReference>
<sequence>MGTKRFYIILLMMAFLSCEDVIQVDLPTSEPRLIIDANFSVFFNETPMTTEGSVILKLSAPFFQEKLSPANNATVFITNLDDGSIYGFEENGNTGIYEPAQPFDLPNFNDQYELTILYESKTYKGSVRLIPSVPIDEISQGDGTLFTGDETEVLVKFTDVGSRDDYYLFDLDFDLYLPTEDRFYQGEQFVFSYFYEDLEPGNEVIITLNGVDKQFYNYMSILLDQSGQNGGGPFESAPSTIRGNMVNTTNPDGYPLGYFSMSEANRLSLVIE</sequence>
<organism evidence="1 2">
    <name type="scientific">Sediminicola arcticus</name>
    <dbReference type="NCBI Taxonomy" id="1574308"/>
    <lineage>
        <taxon>Bacteria</taxon>
        <taxon>Pseudomonadati</taxon>
        <taxon>Bacteroidota</taxon>
        <taxon>Flavobacteriia</taxon>
        <taxon>Flavobacteriales</taxon>
        <taxon>Flavobacteriaceae</taxon>
        <taxon>Sediminicola</taxon>
    </lineage>
</organism>
<dbReference type="Proteomes" id="UP001549799">
    <property type="component" value="Unassembled WGS sequence"/>
</dbReference>
<gene>
    <name evidence="1" type="ORF">ABXZ36_06650</name>
</gene>
<keyword evidence="2" id="KW-1185">Reference proteome</keyword>
<proteinExistence type="predicted"/>
<dbReference type="Pfam" id="PF14054">
    <property type="entry name" value="DUF4249"/>
    <property type="match status" value="1"/>
</dbReference>
<evidence type="ECO:0000313" key="2">
    <source>
        <dbReference type="Proteomes" id="UP001549799"/>
    </source>
</evidence>
<name>A0ABV2ST69_9FLAO</name>
<comment type="caution">
    <text evidence="1">The sequence shown here is derived from an EMBL/GenBank/DDBJ whole genome shotgun (WGS) entry which is preliminary data.</text>
</comment>